<evidence type="ECO:0000313" key="3">
    <source>
        <dbReference type="Proteomes" id="UP000196230"/>
    </source>
</evidence>
<dbReference type="Proteomes" id="UP000196230">
    <property type="component" value="Unassembled WGS sequence"/>
</dbReference>
<dbReference type="EMBL" id="FUKP01000023">
    <property type="protein sequence ID" value="SJN22166.1"/>
    <property type="molecule type" value="Genomic_DNA"/>
</dbReference>
<gene>
    <name evidence="2" type="ORF">FM125_04010</name>
</gene>
<protein>
    <submittedName>
        <fullName evidence="2">Uncharacterized protein</fullName>
    </submittedName>
</protein>
<organism evidence="2 3">
    <name type="scientific">Micrococcus lylae</name>
    <dbReference type="NCBI Taxonomy" id="1273"/>
    <lineage>
        <taxon>Bacteria</taxon>
        <taxon>Bacillati</taxon>
        <taxon>Actinomycetota</taxon>
        <taxon>Actinomycetes</taxon>
        <taxon>Micrococcales</taxon>
        <taxon>Micrococcaceae</taxon>
        <taxon>Micrococcus</taxon>
    </lineage>
</organism>
<reference evidence="2 3" key="1">
    <citation type="submission" date="2017-02" db="EMBL/GenBank/DDBJ databases">
        <authorList>
            <person name="Peterson S.W."/>
        </authorList>
    </citation>
    <scope>NUCLEOTIDE SEQUENCE [LARGE SCALE GENOMIC DNA]</scope>
    <source>
        <strain evidence="2 3">2B3F</strain>
    </source>
</reference>
<feature type="compositionally biased region" description="Gly residues" evidence="1">
    <location>
        <begin position="38"/>
        <end position="54"/>
    </location>
</feature>
<proteinExistence type="predicted"/>
<feature type="compositionally biased region" description="Basic and acidic residues" evidence="1">
    <location>
        <begin position="74"/>
        <end position="89"/>
    </location>
</feature>
<sequence>MLAAALTLTACQQADQDASASANPSDTDPAASPSEGAASGGDGTGGSEGSGDENGPGDAEISASAVPDHLLPPDGDKTRAMTRALEKTMGRPVASVKGGTVADHQRDSEQSLEILQNPNANPMVSEQCREDVVARAEVYAAATAQTTRFSGESPAAGGDGDTVSAPYLVEVDTFEGTAGAADYVEAMLTVADNQECVGEPVVATAVVATAGSGHEEHEWGEGTRYTFATDRGDGQGVYVGTVAVDGNRVISITDSTAPDEDPSAVLERHAEAVDALADVIGEPLRD</sequence>
<evidence type="ECO:0000256" key="1">
    <source>
        <dbReference type="SAM" id="MobiDB-lite"/>
    </source>
</evidence>
<feature type="compositionally biased region" description="Low complexity" evidence="1">
    <location>
        <begin position="1"/>
        <end position="37"/>
    </location>
</feature>
<evidence type="ECO:0000313" key="2">
    <source>
        <dbReference type="EMBL" id="SJN22166.1"/>
    </source>
</evidence>
<accession>A0A1R4IQP7</accession>
<feature type="region of interest" description="Disordered" evidence="1">
    <location>
        <begin position="1"/>
        <end position="108"/>
    </location>
</feature>
<dbReference type="AlphaFoldDB" id="A0A1R4IQP7"/>
<name>A0A1R4IQP7_9MICC</name>